<reference evidence="1 2" key="1">
    <citation type="submission" date="2024-01" db="EMBL/GenBank/DDBJ databases">
        <title>Genome assemblies of Stephania.</title>
        <authorList>
            <person name="Yang L."/>
        </authorList>
    </citation>
    <scope>NUCLEOTIDE SEQUENCE [LARGE SCALE GENOMIC DNA]</scope>
    <source>
        <strain evidence="1">QJT</strain>
        <tissue evidence="1">Leaf</tissue>
    </source>
</reference>
<dbReference type="AlphaFoldDB" id="A0AAP0JCB4"/>
<proteinExistence type="predicted"/>
<dbReference type="Proteomes" id="UP001417504">
    <property type="component" value="Unassembled WGS sequence"/>
</dbReference>
<accession>A0AAP0JCB4</accession>
<name>A0AAP0JCB4_9MAGN</name>
<protein>
    <submittedName>
        <fullName evidence="1">Uncharacterized protein</fullName>
    </submittedName>
</protein>
<dbReference type="EMBL" id="JBBNAE010000004">
    <property type="protein sequence ID" value="KAK9131577.1"/>
    <property type="molecule type" value="Genomic_DNA"/>
</dbReference>
<evidence type="ECO:0000313" key="1">
    <source>
        <dbReference type="EMBL" id="KAK9131577.1"/>
    </source>
</evidence>
<comment type="caution">
    <text evidence="1">The sequence shown here is derived from an EMBL/GenBank/DDBJ whole genome shotgun (WGS) entry which is preliminary data.</text>
</comment>
<gene>
    <name evidence="1" type="ORF">Sjap_012064</name>
</gene>
<keyword evidence="2" id="KW-1185">Reference proteome</keyword>
<organism evidence="1 2">
    <name type="scientific">Stephania japonica</name>
    <dbReference type="NCBI Taxonomy" id="461633"/>
    <lineage>
        <taxon>Eukaryota</taxon>
        <taxon>Viridiplantae</taxon>
        <taxon>Streptophyta</taxon>
        <taxon>Embryophyta</taxon>
        <taxon>Tracheophyta</taxon>
        <taxon>Spermatophyta</taxon>
        <taxon>Magnoliopsida</taxon>
        <taxon>Ranunculales</taxon>
        <taxon>Menispermaceae</taxon>
        <taxon>Menispermoideae</taxon>
        <taxon>Cissampelideae</taxon>
        <taxon>Stephania</taxon>
    </lineage>
</organism>
<sequence>MGLLCSLGLVVAPQRVRGIGFSSDAVEKHGKCVKVSEFCWPQLTKHSHRPSALIVAVILTIKEGKNMDFSPAHD</sequence>
<evidence type="ECO:0000313" key="2">
    <source>
        <dbReference type="Proteomes" id="UP001417504"/>
    </source>
</evidence>